<dbReference type="SUPFAM" id="SSF51445">
    <property type="entry name" value="(Trans)glycosidases"/>
    <property type="match status" value="1"/>
</dbReference>
<accession>A0A914EE06</accession>
<keyword evidence="1" id="KW-1185">Reference proteome</keyword>
<dbReference type="AlphaFoldDB" id="A0A914EE06"/>
<evidence type="ECO:0000313" key="1">
    <source>
        <dbReference type="Proteomes" id="UP000887540"/>
    </source>
</evidence>
<name>A0A914EE06_9BILA</name>
<reference evidence="2" key="1">
    <citation type="submission" date="2022-11" db="UniProtKB">
        <authorList>
            <consortium name="WormBaseParasite"/>
        </authorList>
    </citation>
    <scope>IDENTIFICATION</scope>
</reference>
<dbReference type="WBParaSite" id="ACRNAN_scaffold7625.g26757.t1">
    <property type="protein sequence ID" value="ACRNAN_scaffold7625.g26757.t1"/>
    <property type="gene ID" value="ACRNAN_scaffold7625.g26757"/>
</dbReference>
<dbReference type="Gene3D" id="3.20.20.80">
    <property type="entry name" value="Glycosidases"/>
    <property type="match status" value="1"/>
</dbReference>
<evidence type="ECO:0000313" key="2">
    <source>
        <dbReference type="WBParaSite" id="ACRNAN_scaffold7625.g26757.t1"/>
    </source>
</evidence>
<organism evidence="1 2">
    <name type="scientific">Acrobeloides nanus</name>
    <dbReference type="NCBI Taxonomy" id="290746"/>
    <lineage>
        <taxon>Eukaryota</taxon>
        <taxon>Metazoa</taxon>
        <taxon>Ecdysozoa</taxon>
        <taxon>Nematoda</taxon>
        <taxon>Chromadorea</taxon>
        <taxon>Rhabditida</taxon>
        <taxon>Tylenchina</taxon>
        <taxon>Cephalobomorpha</taxon>
        <taxon>Cephaloboidea</taxon>
        <taxon>Cephalobidae</taxon>
        <taxon>Acrobeloides</taxon>
    </lineage>
</organism>
<dbReference type="Proteomes" id="UP000887540">
    <property type="component" value="Unplaced"/>
</dbReference>
<protein>
    <submittedName>
        <fullName evidence="2">Uncharacterized protein</fullName>
    </submittedName>
</protein>
<proteinExistence type="predicted"/>
<sequence>MDIFQLITDAKSLNEYVEHLINFVLKENVDGIVLDWFDASYRYTQTFIQILQNLRQKSNNTQIQIILVIDISTFYFDSFHEEILKLNGSFHEIASDKREVNKPHQRPKAFDLCEVM</sequence>
<dbReference type="InterPro" id="IPR017853">
    <property type="entry name" value="GH"/>
</dbReference>